<proteinExistence type="predicted"/>
<keyword evidence="1" id="KW-0614">Plasmid</keyword>
<reference evidence="1" key="3">
    <citation type="journal article" date="2004" name="Mol. Biol. (Mosk.)">
        <title>The replication system of plasmids from Bacillus subtilis environmental isolates.</title>
        <authorList>
            <person name="Lagodich A.V."/>
            <person name="Shtaniuk Iu.V."/>
            <person name="Prozorov A.A."/>
            <person name="Titok M.A."/>
        </authorList>
    </citation>
    <scope>NUCLEOTIDE SEQUENCE</scope>
    <source>
        <strain evidence="1">72</strain>
        <plasmid evidence="1">pBS72</plasmid>
    </source>
</reference>
<dbReference type="EMBL" id="KX711616">
    <property type="protein sequence ID" value="APB62331.1"/>
    <property type="molecule type" value="Genomic_DNA"/>
</dbReference>
<protein>
    <submittedName>
        <fullName evidence="1">Uncharacterized protein</fullName>
    </submittedName>
</protein>
<geneLocation type="plasmid" evidence="1">
    <name>pBS72</name>
</geneLocation>
<name>A0A1J0AKR1_BACIU</name>
<evidence type="ECO:0000313" key="1">
    <source>
        <dbReference type="EMBL" id="APB62331.1"/>
    </source>
</evidence>
<sequence length="60" mass="6862">MPKVNGTLIGYYCDDCEEWLFLERPACTSEIYCPFCGDQTLAMDSDDLSLLEEMIKEDAE</sequence>
<reference evidence="1" key="4">
    <citation type="journal article" date="2006" name="Microbiology">
        <title>The replicative polymerases PolC and DnaE are required for theta replication of the Bacillus subtilis plasmid pBS72.</title>
        <authorList>
            <person name="Titok M."/>
            <person name="Suski C."/>
            <person name="Dalmais B."/>
            <person name="Ehrlich S.D."/>
            <person name="Janniere L."/>
        </authorList>
    </citation>
    <scope>NUCLEOTIDE SEQUENCE</scope>
    <source>
        <strain evidence="1">72</strain>
        <plasmid evidence="1">pBS72</plasmid>
    </source>
</reference>
<reference evidence="1" key="2">
    <citation type="journal article" date="2003" name="Plasmid">
        <title>Bacillus subtilis soil isolates: plasmid replicon analysis and construction of a new theta-replicating vector.</title>
        <authorList>
            <person name="Titok M.A."/>
            <person name="Chapuis J."/>
            <person name="Selezneva Y.V."/>
            <person name="Lagodich A.V."/>
            <person name="Prokulevich V.A."/>
            <person name="Ehrlich S.D."/>
            <person name="Janniere L."/>
        </authorList>
    </citation>
    <scope>NUCLEOTIDE SEQUENCE</scope>
    <source>
        <strain evidence="1">72</strain>
        <plasmid evidence="1">pBS72</plasmid>
    </source>
</reference>
<accession>A0A1J0AKR1</accession>
<organism evidence="1">
    <name type="scientific">Bacillus subtilis</name>
    <dbReference type="NCBI Taxonomy" id="1423"/>
    <lineage>
        <taxon>Bacteria</taxon>
        <taxon>Bacillati</taxon>
        <taxon>Bacillota</taxon>
        <taxon>Bacilli</taxon>
        <taxon>Bacillales</taxon>
        <taxon>Bacillaceae</taxon>
        <taxon>Bacillus</taxon>
    </lineage>
</organism>
<gene>
    <name evidence="1" type="ORF">pBS72_0620</name>
</gene>
<reference evidence="1" key="1">
    <citation type="journal article" date="2002" name="Mikrobiologiia">
        <title>Soil strain of Bacillus subtilis harboring a large plasmid that mediates high-frequency conjugal mobilization.</title>
        <authorList>
            <person name="Lotareva O.V."/>
            <person name="Poluektova E.U."/>
            <person name="Titok M.A."/>
            <person name="Prozorov A.A."/>
        </authorList>
    </citation>
    <scope>NUCLEOTIDE SEQUENCE</scope>
    <source>
        <strain evidence="1">72</strain>
        <plasmid evidence="1">pBS72</plasmid>
    </source>
</reference>
<dbReference type="AlphaFoldDB" id="A0A1J0AKR1"/>
<reference evidence="1" key="5">
    <citation type="submission" date="2016-08" db="EMBL/GenBank/DDBJ databases">
        <authorList>
            <person name="Satsunkevich N.E."/>
            <person name="Valentovich L.N."/>
            <person name="Kolomiets E.I."/>
            <person name="Titok M.A."/>
        </authorList>
    </citation>
    <scope>NUCLEOTIDE SEQUENCE</scope>
    <source>
        <strain evidence="1">72</strain>
        <plasmid evidence="1">pBS72</plasmid>
    </source>
</reference>